<gene>
    <name evidence="4" type="ORF">CR203_01210</name>
</gene>
<dbReference type="SUPFAM" id="SSF53067">
    <property type="entry name" value="Actin-like ATPase domain"/>
    <property type="match status" value="2"/>
</dbReference>
<dbReference type="InterPro" id="IPR043129">
    <property type="entry name" value="ATPase_NBD"/>
</dbReference>
<feature type="domain" description="Ppx/GppA phosphatase N-terminal" evidence="2">
    <location>
        <begin position="19"/>
        <end position="303"/>
    </location>
</feature>
<dbReference type="PANTHER" id="PTHR30005:SF0">
    <property type="entry name" value="RETROGRADE REGULATION PROTEIN 2"/>
    <property type="match status" value="1"/>
</dbReference>
<dbReference type="Gene3D" id="3.30.420.40">
    <property type="match status" value="1"/>
</dbReference>
<dbReference type="OrthoDB" id="9807195at2"/>
<comment type="caution">
    <text evidence="4">The sequence shown here is derived from an EMBL/GenBank/DDBJ whole genome shotgun (WGS) entry which is preliminary data.</text>
</comment>
<organism evidence="4 5">
    <name type="scientific">Salipaludibacillus neizhouensis</name>
    <dbReference type="NCBI Taxonomy" id="885475"/>
    <lineage>
        <taxon>Bacteria</taxon>
        <taxon>Bacillati</taxon>
        <taxon>Bacillota</taxon>
        <taxon>Bacilli</taxon>
        <taxon>Bacillales</taxon>
        <taxon>Bacillaceae</taxon>
    </lineage>
</organism>
<dbReference type="RefSeq" id="WP_110936660.1">
    <property type="nucleotide sequence ID" value="NZ_PDOE01000001.1"/>
</dbReference>
<dbReference type="Pfam" id="PF02541">
    <property type="entry name" value="Ppx-GppA"/>
    <property type="match status" value="1"/>
</dbReference>
<evidence type="ECO:0000313" key="5">
    <source>
        <dbReference type="Proteomes" id="UP000281498"/>
    </source>
</evidence>
<feature type="domain" description="Ppx/GppA phosphatase C-terminal" evidence="3">
    <location>
        <begin position="321"/>
        <end position="465"/>
    </location>
</feature>
<evidence type="ECO:0000256" key="1">
    <source>
        <dbReference type="ARBA" id="ARBA00007125"/>
    </source>
</evidence>
<dbReference type="CDD" id="cd24052">
    <property type="entry name" value="ASKHA_NBD_HpPPX-GppA-like"/>
    <property type="match status" value="1"/>
</dbReference>
<dbReference type="Proteomes" id="UP000281498">
    <property type="component" value="Unassembled WGS sequence"/>
</dbReference>
<dbReference type="InterPro" id="IPR050273">
    <property type="entry name" value="GppA/Ppx_hydrolase"/>
</dbReference>
<evidence type="ECO:0000259" key="2">
    <source>
        <dbReference type="Pfam" id="PF02541"/>
    </source>
</evidence>
<dbReference type="EMBL" id="PDOE01000001">
    <property type="protein sequence ID" value="RKL68700.1"/>
    <property type="molecule type" value="Genomic_DNA"/>
</dbReference>
<keyword evidence="5" id="KW-1185">Reference proteome</keyword>
<comment type="similarity">
    <text evidence="1">Belongs to the GppA/Ppx family.</text>
</comment>
<accession>A0A3A9KD74</accession>
<name>A0A3A9KD74_9BACI</name>
<evidence type="ECO:0000313" key="4">
    <source>
        <dbReference type="EMBL" id="RKL68700.1"/>
    </source>
</evidence>
<dbReference type="InterPro" id="IPR003695">
    <property type="entry name" value="Ppx_GppA_N"/>
</dbReference>
<dbReference type="AlphaFoldDB" id="A0A3A9KD74"/>
<dbReference type="GO" id="GO:0006357">
    <property type="term" value="P:regulation of transcription by RNA polymerase II"/>
    <property type="evidence" value="ECO:0007669"/>
    <property type="project" value="TreeGrafter"/>
</dbReference>
<dbReference type="InterPro" id="IPR048950">
    <property type="entry name" value="Ppx_GppA_C"/>
</dbReference>
<protein>
    <submittedName>
        <fullName evidence="4">Phosphatase</fullName>
    </submittedName>
</protein>
<reference evidence="4 5" key="1">
    <citation type="submission" date="2017-10" db="EMBL/GenBank/DDBJ databases">
        <title>Bacillus sp. nov., a halophilic bacterium isolated from a Keqin Lake.</title>
        <authorList>
            <person name="Wang H."/>
        </authorList>
    </citation>
    <scope>NUCLEOTIDE SEQUENCE [LARGE SCALE GENOMIC DNA]</scope>
    <source>
        <strain evidence="4 5">KCTC 13187</strain>
    </source>
</reference>
<dbReference type="SUPFAM" id="SSF109604">
    <property type="entry name" value="HD-domain/PDEase-like"/>
    <property type="match status" value="1"/>
</dbReference>
<evidence type="ECO:0000259" key="3">
    <source>
        <dbReference type="Pfam" id="PF21447"/>
    </source>
</evidence>
<sequence>MKAEQIGIIDMGSNSIRFVVYDINEKACYKEIQNLKVVARLSSYITKEGIMSKEGIDIIIKTLHKFEEVLADYSISRVKGVATAAIRNSKNKQEILKAMRKYSNFDIKILSEEEEAYYGYLAVTNSTQLEEGITIDIGGGSTEITYFKDRLLQHSHSFPFGAITLKNQFVAGSTPTKEEWTKLTSFLKESYSSLPWLQDKSVPVIGIGGSARNLALVHQNIISYPLSGLHQYQMSTVDVTSVQSKLSGLPLSKREKVDGLSKDRADIILPAIAAIEELLYHVRADEFVVSNKGLRDGIFYKLFLEPLNTSHFQNVTEENFYQLSINYSLNITKHKNIAVLSSFLVHELLHHELISLTSEDLDLMKWSAKVFYIGSSIHPEAKSQHTFYLLTNQAIDGLSHMDRLAVAFISSFQSKSSLKQFAKPFSDWINKEEISKYELLGAILKFSHGLNASDRNVIKKIKVSFVHKRTIGLNIFHTDDPFFEEFNATKYKKHLERVLNKSIQLTFVPI</sequence>
<dbReference type="Gene3D" id="1.10.3210.10">
    <property type="entry name" value="Hypothetical protein af1432"/>
    <property type="match status" value="1"/>
</dbReference>
<dbReference type="Pfam" id="PF21447">
    <property type="entry name" value="Ppx-GppA_III"/>
    <property type="match status" value="1"/>
</dbReference>
<dbReference type="PANTHER" id="PTHR30005">
    <property type="entry name" value="EXOPOLYPHOSPHATASE"/>
    <property type="match status" value="1"/>
</dbReference>
<proteinExistence type="inferred from homology"/>
<dbReference type="Gene3D" id="3.30.420.150">
    <property type="entry name" value="Exopolyphosphatase. Domain 2"/>
    <property type="match status" value="1"/>
</dbReference>